<proteinExistence type="predicted"/>
<dbReference type="Proteomes" id="UP000264141">
    <property type="component" value="Unassembled WGS sequence"/>
</dbReference>
<evidence type="ECO:0000313" key="2">
    <source>
        <dbReference type="Proteomes" id="UP000264141"/>
    </source>
</evidence>
<gene>
    <name evidence="1" type="ORF">DEQ80_08130</name>
</gene>
<dbReference type="EMBL" id="DPBP01000031">
    <property type="protein sequence ID" value="HCE17812.1"/>
    <property type="molecule type" value="Genomic_DNA"/>
</dbReference>
<reference evidence="1 2" key="1">
    <citation type="journal article" date="2018" name="Nat. Biotechnol.">
        <title>A standardized bacterial taxonomy based on genome phylogeny substantially revises the tree of life.</title>
        <authorList>
            <person name="Parks D.H."/>
            <person name="Chuvochina M."/>
            <person name="Waite D.W."/>
            <person name="Rinke C."/>
            <person name="Skarshewski A."/>
            <person name="Chaumeil P.A."/>
            <person name="Hugenholtz P."/>
        </authorList>
    </citation>
    <scope>NUCLEOTIDE SEQUENCE [LARGE SCALE GENOMIC DNA]</scope>
    <source>
        <strain evidence="1">UBA8781</strain>
    </source>
</reference>
<protein>
    <recommendedName>
        <fullName evidence="3">Bacteriophage Mu GpT domain-containing protein</fullName>
    </recommendedName>
</protein>
<accession>A0A3D1JH26</accession>
<evidence type="ECO:0008006" key="3">
    <source>
        <dbReference type="Google" id="ProtNLM"/>
    </source>
</evidence>
<name>A0A3D1JH26_9CHLR</name>
<dbReference type="SUPFAM" id="SSF56563">
    <property type="entry name" value="Major capsid protein gp5"/>
    <property type="match status" value="1"/>
</dbReference>
<dbReference type="AlphaFoldDB" id="A0A3D1JH26"/>
<evidence type="ECO:0000313" key="1">
    <source>
        <dbReference type="EMBL" id="HCE17812.1"/>
    </source>
</evidence>
<sequence>MQDDEIPEGTMRVCLAAEGQVGAQGEFEVLAITAGEGNGWVFPETALRHSLALWEGVEVFIDHAEQARSVRDLAGVCAAPSWDAAAGGVRVHLRAVGPSAEVLREVGRQMLAAGKPLPRVGFSADVAFTARGREVQEIVRVYSLDLVFNPARGGAFVRALHSKGGKMTEERETSIQKVALAKEETTGQPQAEGLAGQRAQLNRYLLDVGLQAAKLPPAMEAYVRGQFDGKDFEPDQLARAIGEARRLLSDLAGAGVVVGPGRISEMYDTRDQLQAAVDDLFEAPRDEHLKSLKAHRLQGIRELYLMLTGDYDFHGGYDRTRAQFAMTTDFTGLVKNALNKLVVNTWEMLGQAGYDWWSKISVVEHFNNLNQITGILVGTVGDLPTVAEGAAYPELAVGDSPETATFTKYGGYVPLTLELIDRDETRKLKAYARELASAGLRKISRLVAAIFTQAGGLGPTMADGGTLFNATVATTAGGHQNLRTVALSAAEWDAVGQAVYNQPMLIKNAAGVYGTGPKLAISPRYLLVPRTLQLTAKQILYPSLERAANIFSDNLQRGEPGDVVTVPDWTDANDWAAVCDPRIAPAIFIGERFGIMPEVFIAGDELSPAVFTNDEHRLKVRHFLAVWVNDYRPLHKSNVAG</sequence>
<comment type="caution">
    <text evidence="1">The sequence shown here is derived from an EMBL/GenBank/DDBJ whole genome shotgun (WGS) entry which is preliminary data.</text>
</comment>
<dbReference type="STRING" id="229919.GCA_001050195_03379"/>
<organism evidence="1 2">
    <name type="scientific">Anaerolinea thermolimosa</name>
    <dbReference type="NCBI Taxonomy" id="229919"/>
    <lineage>
        <taxon>Bacteria</taxon>
        <taxon>Bacillati</taxon>
        <taxon>Chloroflexota</taxon>
        <taxon>Anaerolineae</taxon>
        <taxon>Anaerolineales</taxon>
        <taxon>Anaerolineaceae</taxon>
        <taxon>Anaerolinea</taxon>
    </lineage>
</organism>
<dbReference type="Pfam" id="PF25209">
    <property type="entry name" value="Phage_capsid_4"/>
    <property type="match status" value="1"/>
</dbReference>